<protein>
    <submittedName>
        <fullName evidence="2">Uncharacterized protein</fullName>
    </submittedName>
</protein>
<keyword evidence="3" id="KW-1185">Reference proteome</keyword>
<reference evidence="3" key="1">
    <citation type="submission" date="2007-12" db="EMBL/GenBank/DDBJ databases">
        <title>Annotation of Entamoeba dispar SAW760.</title>
        <authorList>
            <person name="Lorenzi H."/>
            <person name="Inman J."/>
            <person name="Schobel S."/>
            <person name="Amedeo P."/>
            <person name="Caler E."/>
        </authorList>
    </citation>
    <scope>NUCLEOTIDE SEQUENCE [LARGE SCALE GENOMIC DNA]</scope>
    <source>
        <strain evidence="3">ATCC PRA-260 / SAW760</strain>
    </source>
</reference>
<dbReference type="VEuPathDB" id="AmoebaDB:EDI_211120"/>
<dbReference type="OrthoDB" id="30600at2759"/>
<keyword evidence="1" id="KW-0175">Coiled coil</keyword>
<dbReference type="AlphaFoldDB" id="B0EH08"/>
<dbReference type="Proteomes" id="UP000008076">
    <property type="component" value="Unassembled WGS sequence"/>
</dbReference>
<evidence type="ECO:0000256" key="1">
    <source>
        <dbReference type="SAM" id="Coils"/>
    </source>
</evidence>
<evidence type="ECO:0000313" key="2">
    <source>
        <dbReference type="EMBL" id="EDR26187.1"/>
    </source>
</evidence>
<dbReference type="KEGG" id="edi:EDI_211120"/>
<organism evidence="3">
    <name type="scientific">Entamoeba dispar (strain ATCC PRA-260 / SAW760)</name>
    <dbReference type="NCBI Taxonomy" id="370354"/>
    <lineage>
        <taxon>Eukaryota</taxon>
        <taxon>Amoebozoa</taxon>
        <taxon>Evosea</taxon>
        <taxon>Archamoebae</taxon>
        <taxon>Mastigamoebida</taxon>
        <taxon>Entamoebidae</taxon>
        <taxon>Entamoeba</taxon>
    </lineage>
</organism>
<proteinExistence type="predicted"/>
<accession>B0EH08</accession>
<dbReference type="RefSeq" id="XP_001737523.1">
    <property type="nucleotide sequence ID" value="XM_001737471.1"/>
</dbReference>
<feature type="coiled-coil region" evidence="1">
    <location>
        <begin position="73"/>
        <end position="174"/>
    </location>
</feature>
<dbReference type="GeneID" id="5882567"/>
<name>B0EH08_ENTDS</name>
<dbReference type="OMA" id="MQIPMKE"/>
<sequence>MSKENDTTKQYKTDEELNNNMIINEIINRINILEEKGNEFDQNRDQIISILIRLEDSMQIPMKETETNNKSKVKILEDQINQFQKTIKHQQTENINQKEEIKILKKKIEEMKEEDEKKEKMIEEFKKKLKEINDNGKDEMIEIINKMKKEREVMNITLQRMKNENEALRSEEEKLLQPRKRLIRPFDENVEINKFIKPPEFTQNQRDSNYIEIDSEEQLF</sequence>
<gene>
    <name evidence="2" type="ORF">EDI_211120</name>
</gene>
<dbReference type="eggNOG" id="ENOG502RC40">
    <property type="taxonomic scope" value="Eukaryota"/>
</dbReference>
<dbReference type="EMBL" id="DS549266">
    <property type="protein sequence ID" value="EDR26187.1"/>
    <property type="molecule type" value="Genomic_DNA"/>
</dbReference>
<evidence type="ECO:0000313" key="3">
    <source>
        <dbReference type="Proteomes" id="UP000008076"/>
    </source>
</evidence>